<keyword evidence="2" id="KW-1185">Reference proteome</keyword>
<dbReference type="Pfam" id="PF08890">
    <property type="entry name" value="Phage_TAC_5"/>
    <property type="match status" value="1"/>
</dbReference>
<sequence>MTENLNVFFKENNTKIENVEYIVSNRFKDNKGNPIKWKIKILSTGEMNNLREHYTTQKLTKGILVPTIDNNNYMKAFITKCIVYPNLNDKALQDSYNVYEPYELLEEMLTVGEFNNLVGYITDLHDYNAQEVVDDIKKG</sequence>
<dbReference type="Proteomes" id="UP001225134">
    <property type="component" value="Unassembled WGS sequence"/>
</dbReference>
<dbReference type="RefSeq" id="WP_285153096.1">
    <property type="nucleotide sequence ID" value="NZ_JASSPP010000007.1"/>
</dbReference>
<name>A0ABT7HM41_9FUSO</name>
<dbReference type="InterPro" id="IPR038559">
    <property type="entry name" value="XkdN-like_sf"/>
</dbReference>
<dbReference type="Gene3D" id="3.30.2220.30">
    <property type="match status" value="1"/>
</dbReference>
<evidence type="ECO:0000313" key="2">
    <source>
        <dbReference type="Proteomes" id="UP001225134"/>
    </source>
</evidence>
<organism evidence="1 2">
    <name type="scientific">Sneathia sanguinegens</name>
    <dbReference type="NCBI Taxonomy" id="40543"/>
    <lineage>
        <taxon>Bacteria</taxon>
        <taxon>Fusobacteriati</taxon>
        <taxon>Fusobacteriota</taxon>
        <taxon>Fusobacteriia</taxon>
        <taxon>Fusobacteriales</taxon>
        <taxon>Leptotrichiaceae</taxon>
        <taxon>Sneathia</taxon>
    </lineage>
</organism>
<dbReference type="EMBL" id="JASSPP010000007">
    <property type="protein sequence ID" value="MDK9580845.1"/>
    <property type="molecule type" value="Genomic_DNA"/>
</dbReference>
<dbReference type="InterPro" id="IPR014986">
    <property type="entry name" value="XkdN-like"/>
</dbReference>
<accession>A0ABT7HM41</accession>
<reference evidence="1 2" key="1">
    <citation type="submission" date="2023-06" db="EMBL/GenBank/DDBJ databases">
        <title>Antibody response to the Sneathia vaginalis cytopathogenic toxin A during pregnancy.</title>
        <authorList>
            <person name="Mccoy Z.T."/>
            <person name="Serrano M.G."/>
            <person name="Spaine K."/>
            <person name="Edwards D.J."/>
            <person name="Buck G.A."/>
            <person name="Jefferson K."/>
        </authorList>
    </citation>
    <scope>NUCLEOTIDE SEQUENCE [LARGE SCALE GENOMIC DNA]</scope>
    <source>
        <strain evidence="1 2">CCUG 42621</strain>
    </source>
</reference>
<proteinExistence type="predicted"/>
<evidence type="ECO:0008006" key="3">
    <source>
        <dbReference type="Google" id="ProtNLM"/>
    </source>
</evidence>
<comment type="caution">
    <text evidence="1">The sequence shown here is derived from an EMBL/GenBank/DDBJ whole genome shotgun (WGS) entry which is preliminary data.</text>
</comment>
<protein>
    <recommendedName>
        <fullName evidence="3">Phage XkdN-like protein</fullName>
    </recommendedName>
</protein>
<evidence type="ECO:0000313" key="1">
    <source>
        <dbReference type="EMBL" id="MDK9580845.1"/>
    </source>
</evidence>
<gene>
    <name evidence="1" type="ORF">QQA45_04860</name>
</gene>